<dbReference type="Pfam" id="PF00440">
    <property type="entry name" value="TetR_N"/>
    <property type="match status" value="1"/>
</dbReference>
<evidence type="ECO:0000256" key="2">
    <source>
        <dbReference type="PROSITE-ProRule" id="PRU00335"/>
    </source>
</evidence>
<dbReference type="Pfam" id="PF14246">
    <property type="entry name" value="TetR_C_7"/>
    <property type="match status" value="1"/>
</dbReference>
<protein>
    <submittedName>
        <fullName evidence="5">TetR/AcrR family transcriptional regulator</fullName>
    </submittedName>
</protein>
<keyword evidence="6" id="KW-1185">Reference proteome</keyword>
<dbReference type="InterPro" id="IPR009057">
    <property type="entry name" value="Homeodomain-like_sf"/>
</dbReference>
<feature type="DNA-binding region" description="H-T-H motif" evidence="2">
    <location>
        <begin position="57"/>
        <end position="76"/>
    </location>
</feature>
<dbReference type="PROSITE" id="PS50977">
    <property type="entry name" value="HTH_TETR_2"/>
    <property type="match status" value="1"/>
</dbReference>
<evidence type="ECO:0000313" key="5">
    <source>
        <dbReference type="EMBL" id="MFC0718775.1"/>
    </source>
</evidence>
<dbReference type="InterPro" id="IPR001647">
    <property type="entry name" value="HTH_TetR"/>
</dbReference>
<feature type="compositionally biased region" description="Basic residues" evidence="3">
    <location>
        <begin position="22"/>
        <end position="34"/>
    </location>
</feature>
<dbReference type="InterPro" id="IPR050109">
    <property type="entry name" value="HTH-type_TetR-like_transc_reg"/>
</dbReference>
<evidence type="ECO:0000256" key="1">
    <source>
        <dbReference type="ARBA" id="ARBA00023125"/>
    </source>
</evidence>
<dbReference type="PANTHER" id="PTHR30055:SF146">
    <property type="entry name" value="HTH-TYPE TRANSCRIPTIONAL DUAL REGULATOR CECR"/>
    <property type="match status" value="1"/>
</dbReference>
<evidence type="ECO:0000313" key="6">
    <source>
        <dbReference type="Proteomes" id="UP001589898"/>
    </source>
</evidence>
<dbReference type="EMBL" id="JBHLTF010000033">
    <property type="protein sequence ID" value="MFC0718775.1"/>
    <property type="molecule type" value="Genomic_DNA"/>
</dbReference>
<organism evidence="5 6">
    <name type="scientific">Luteimonas padinae</name>
    <dbReference type="NCBI Taxonomy" id="1714359"/>
    <lineage>
        <taxon>Bacteria</taxon>
        <taxon>Pseudomonadati</taxon>
        <taxon>Pseudomonadota</taxon>
        <taxon>Gammaproteobacteria</taxon>
        <taxon>Lysobacterales</taxon>
        <taxon>Lysobacteraceae</taxon>
        <taxon>Luteimonas</taxon>
    </lineage>
</organism>
<name>A0ABV6SZB6_9GAMM</name>
<dbReference type="PANTHER" id="PTHR30055">
    <property type="entry name" value="HTH-TYPE TRANSCRIPTIONAL REGULATOR RUTR"/>
    <property type="match status" value="1"/>
</dbReference>
<dbReference type="Gene3D" id="1.10.10.60">
    <property type="entry name" value="Homeodomain-like"/>
    <property type="match status" value="1"/>
</dbReference>
<dbReference type="Proteomes" id="UP001589898">
    <property type="component" value="Unassembled WGS sequence"/>
</dbReference>
<dbReference type="SUPFAM" id="SSF46689">
    <property type="entry name" value="Homeodomain-like"/>
    <property type="match status" value="1"/>
</dbReference>
<dbReference type="Gene3D" id="1.10.357.10">
    <property type="entry name" value="Tetracycline Repressor, domain 2"/>
    <property type="match status" value="1"/>
</dbReference>
<keyword evidence="1 2" id="KW-0238">DNA-binding</keyword>
<dbReference type="InterPro" id="IPR039536">
    <property type="entry name" value="TetR_C_Proteobacteria"/>
</dbReference>
<feature type="region of interest" description="Disordered" evidence="3">
    <location>
        <begin position="1"/>
        <end position="37"/>
    </location>
</feature>
<comment type="caution">
    <text evidence="5">The sequence shown here is derived from an EMBL/GenBank/DDBJ whole genome shotgun (WGS) entry which is preliminary data.</text>
</comment>
<dbReference type="RefSeq" id="WP_189494968.1">
    <property type="nucleotide sequence ID" value="NZ_BMZT01000002.1"/>
</dbReference>
<accession>A0ABV6SZB6</accession>
<reference evidence="5 6" key="1">
    <citation type="submission" date="2024-09" db="EMBL/GenBank/DDBJ databases">
        <authorList>
            <person name="Sun Q."/>
            <person name="Mori K."/>
        </authorList>
    </citation>
    <scope>NUCLEOTIDE SEQUENCE [LARGE SCALE GENOMIC DNA]</scope>
    <source>
        <strain evidence="5 6">KCTC 52403</strain>
    </source>
</reference>
<gene>
    <name evidence="5" type="ORF">ACFFFU_13655</name>
</gene>
<sequence length="229" mass="24973">MVKTRSTSPGEILPPTPSPPGRKQRQRQPGRRAQPRVDSFLEAATEVFLEKGYRNTRLTDIVARSGGSLSTLYAAFGDKEGLVHAIMERSIRSFGEGLDILDEPGLAPADALPPAAERLAAEMLTPERVVSHRIIIGEGIAFPELRDWFFEHGVDPAHARLADYFSRQVAANALVIDHPAIAADQFYMAAFAGTIIRTINGKLSPTDLPAVRAQAREAALVFLRGVLPR</sequence>
<evidence type="ECO:0000259" key="4">
    <source>
        <dbReference type="PROSITE" id="PS50977"/>
    </source>
</evidence>
<feature type="domain" description="HTH tetR-type" evidence="4">
    <location>
        <begin position="34"/>
        <end position="94"/>
    </location>
</feature>
<proteinExistence type="predicted"/>
<evidence type="ECO:0000256" key="3">
    <source>
        <dbReference type="SAM" id="MobiDB-lite"/>
    </source>
</evidence>
<dbReference type="PRINTS" id="PR00455">
    <property type="entry name" value="HTHTETR"/>
</dbReference>